<reference evidence="1 2" key="1">
    <citation type="journal article" date="2024" name="G3 (Bethesda)">
        <title>Genome assembly of Hibiscus sabdariffa L. provides insights into metabolisms of medicinal natural products.</title>
        <authorList>
            <person name="Kim T."/>
        </authorList>
    </citation>
    <scope>NUCLEOTIDE SEQUENCE [LARGE SCALE GENOMIC DNA]</scope>
    <source>
        <strain evidence="1">TK-2024</strain>
        <tissue evidence="1">Old leaves</tissue>
    </source>
</reference>
<comment type="caution">
    <text evidence="1">The sequence shown here is derived from an EMBL/GenBank/DDBJ whole genome shotgun (WGS) entry which is preliminary data.</text>
</comment>
<protein>
    <recommendedName>
        <fullName evidence="3">RNase H type-1 domain-containing protein</fullName>
    </recommendedName>
</protein>
<evidence type="ECO:0000313" key="2">
    <source>
        <dbReference type="Proteomes" id="UP001472677"/>
    </source>
</evidence>
<proteinExistence type="predicted"/>
<evidence type="ECO:0000313" key="1">
    <source>
        <dbReference type="EMBL" id="KAK8532177.1"/>
    </source>
</evidence>
<sequence>MRLPFDAWFMINLRNQGGFAVNIVEWDTFFPTVCWMLWKRQCRFVMESGFIESSDIFTLCSLLTMDFARCNALVDDIRELLSRDWEVIIRKIPTGMNKVMDALAWLLRDGLMGVLLFNVPPIEVYTLSL</sequence>
<dbReference type="Proteomes" id="UP001472677">
    <property type="component" value="Unassembled WGS sequence"/>
</dbReference>
<organism evidence="1 2">
    <name type="scientific">Hibiscus sabdariffa</name>
    <name type="common">roselle</name>
    <dbReference type="NCBI Taxonomy" id="183260"/>
    <lineage>
        <taxon>Eukaryota</taxon>
        <taxon>Viridiplantae</taxon>
        <taxon>Streptophyta</taxon>
        <taxon>Embryophyta</taxon>
        <taxon>Tracheophyta</taxon>
        <taxon>Spermatophyta</taxon>
        <taxon>Magnoliopsida</taxon>
        <taxon>eudicotyledons</taxon>
        <taxon>Gunneridae</taxon>
        <taxon>Pentapetalae</taxon>
        <taxon>rosids</taxon>
        <taxon>malvids</taxon>
        <taxon>Malvales</taxon>
        <taxon>Malvaceae</taxon>
        <taxon>Malvoideae</taxon>
        <taxon>Hibiscus</taxon>
    </lineage>
</organism>
<gene>
    <name evidence="1" type="ORF">V6N12_053623</name>
</gene>
<accession>A0ABR2D853</accession>
<name>A0ABR2D853_9ROSI</name>
<evidence type="ECO:0008006" key="3">
    <source>
        <dbReference type="Google" id="ProtNLM"/>
    </source>
</evidence>
<dbReference type="EMBL" id="JBBPBM010000034">
    <property type="protein sequence ID" value="KAK8532177.1"/>
    <property type="molecule type" value="Genomic_DNA"/>
</dbReference>
<keyword evidence="2" id="KW-1185">Reference proteome</keyword>